<proteinExistence type="predicted"/>
<keyword evidence="1" id="KW-1133">Transmembrane helix</keyword>
<dbReference type="Proteomes" id="UP001418637">
    <property type="component" value="Unassembled WGS sequence"/>
</dbReference>
<keyword evidence="3" id="KW-1185">Reference proteome</keyword>
<dbReference type="InterPro" id="IPR010266">
    <property type="entry name" value="NnrS"/>
</dbReference>
<feature type="transmembrane region" description="Helical" evidence="1">
    <location>
        <begin position="150"/>
        <end position="172"/>
    </location>
</feature>
<evidence type="ECO:0000313" key="2">
    <source>
        <dbReference type="EMBL" id="MEN3931362.1"/>
    </source>
</evidence>
<evidence type="ECO:0000313" key="3">
    <source>
        <dbReference type="Proteomes" id="UP001418637"/>
    </source>
</evidence>
<gene>
    <name evidence="2" type="ORF">WJT86_09865</name>
</gene>
<name>A0ABV0BK47_9HYPH</name>
<feature type="transmembrane region" description="Helical" evidence="1">
    <location>
        <begin position="306"/>
        <end position="327"/>
    </location>
</feature>
<feature type="transmembrane region" description="Helical" evidence="1">
    <location>
        <begin position="246"/>
        <end position="262"/>
    </location>
</feature>
<feature type="transmembrane region" description="Helical" evidence="1">
    <location>
        <begin position="94"/>
        <end position="111"/>
    </location>
</feature>
<feature type="transmembrane region" description="Helical" evidence="1">
    <location>
        <begin position="365"/>
        <end position="385"/>
    </location>
</feature>
<evidence type="ECO:0000256" key="1">
    <source>
        <dbReference type="SAM" id="Phobius"/>
    </source>
</evidence>
<feature type="transmembrane region" description="Helical" evidence="1">
    <location>
        <begin position="274"/>
        <end position="300"/>
    </location>
</feature>
<keyword evidence="1" id="KW-0812">Transmembrane</keyword>
<feature type="transmembrane region" description="Helical" evidence="1">
    <location>
        <begin position="178"/>
        <end position="199"/>
    </location>
</feature>
<feature type="transmembrane region" description="Helical" evidence="1">
    <location>
        <begin position="117"/>
        <end position="138"/>
    </location>
</feature>
<protein>
    <submittedName>
        <fullName evidence="2">NnrS family protein</fullName>
    </submittedName>
</protein>
<keyword evidence="1" id="KW-0472">Membrane</keyword>
<dbReference type="EMBL" id="JBBYXI010000003">
    <property type="protein sequence ID" value="MEN3931362.1"/>
    <property type="molecule type" value="Genomic_DNA"/>
</dbReference>
<feature type="transmembrane region" description="Helical" evidence="1">
    <location>
        <begin position="67"/>
        <end position="87"/>
    </location>
</feature>
<comment type="caution">
    <text evidence="2">The sequence shown here is derived from an EMBL/GenBank/DDBJ whole genome shotgun (WGS) entry which is preliminary data.</text>
</comment>
<dbReference type="RefSeq" id="WP_346337393.1">
    <property type="nucleotide sequence ID" value="NZ_JBBYXI010000003.1"/>
</dbReference>
<feature type="transmembrane region" description="Helical" evidence="1">
    <location>
        <begin position="339"/>
        <end position="359"/>
    </location>
</feature>
<feature type="transmembrane region" description="Helical" evidence="1">
    <location>
        <begin position="220"/>
        <end position="240"/>
    </location>
</feature>
<organism evidence="2 3">
    <name type="scientific">Hohaiivirga grylli</name>
    <dbReference type="NCBI Taxonomy" id="3133970"/>
    <lineage>
        <taxon>Bacteria</taxon>
        <taxon>Pseudomonadati</taxon>
        <taxon>Pseudomonadota</taxon>
        <taxon>Alphaproteobacteria</taxon>
        <taxon>Hyphomicrobiales</taxon>
        <taxon>Methylobacteriaceae</taxon>
        <taxon>Hohaiivirga</taxon>
    </lineage>
</organism>
<feature type="transmembrane region" description="Helical" evidence="1">
    <location>
        <begin position="27"/>
        <end position="47"/>
    </location>
</feature>
<dbReference type="Pfam" id="PF05940">
    <property type="entry name" value="NnrS"/>
    <property type="match status" value="1"/>
</dbReference>
<sequence length="395" mass="43494">MPIATKKPTRRNTPDGIPFLSYGFRPFFFLGSIQAAFIVLFWIPIFYGHITSFSALPALEWHIHELLYGYLSAAVVGFLLTAVPNWTGRLPVSGPPLGALVALWLAGRFFISASEFTGLTFAAIIDASFLFVVIGVIAREIIAGKNYRNLRVLAGVILLMIGNTCFLFEVITKGYANYGIRIGIAAMLMLVVLIGGRIIPSFTRNWLVQNNPGRIPIPFNRFDGATILISGIALSCWIFWPQNQICGALFILAGIMQFGRLIRWAGDRTLANPLLAILHVAYLFIPFGFILESLAIYELVATSAGIHAWTSGAFALMTLAVMSRASLGHTGRALKATVIMQVIYILAVFAAVTRVYATLIAANQIWVYLSGTLWVLAFLGFAIYYTPIFWGPKQR</sequence>
<accession>A0ABV0BK47</accession>
<reference evidence="2 3" key="1">
    <citation type="submission" date="2024-04" db="EMBL/GenBank/DDBJ databases">
        <title>A novel species isolated from cricket.</title>
        <authorList>
            <person name="Wang H.-C."/>
        </authorList>
    </citation>
    <scope>NUCLEOTIDE SEQUENCE [LARGE SCALE GENOMIC DNA]</scope>
    <source>
        <strain evidence="2 3">WL0021</strain>
    </source>
</reference>